<dbReference type="Gene3D" id="3.80.10.10">
    <property type="entry name" value="Ribonuclease Inhibitor"/>
    <property type="match status" value="2"/>
</dbReference>
<dbReference type="SUPFAM" id="SSF52047">
    <property type="entry name" value="RNI-like"/>
    <property type="match status" value="1"/>
</dbReference>
<dbReference type="FunFam" id="3.80.10.10:FF:000111">
    <property type="entry name" value="LRR receptor-like serine/threonine-protein kinase ERECTA"/>
    <property type="match status" value="1"/>
</dbReference>
<evidence type="ECO:0000256" key="11">
    <source>
        <dbReference type="ARBA" id="ARBA00023180"/>
    </source>
</evidence>
<organism evidence="16 17">
    <name type="scientific">Clitoria ternatea</name>
    <name type="common">Butterfly pea</name>
    <dbReference type="NCBI Taxonomy" id="43366"/>
    <lineage>
        <taxon>Eukaryota</taxon>
        <taxon>Viridiplantae</taxon>
        <taxon>Streptophyta</taxon>
        <taxon>Embryophyta</taxon>
        <taxon>Tracheophyta</taxon>
        <taxon>Spermatophyta</taxon>
        <taxon>Magnoliopsida</taxon>
        <taxon>eudicotyledons</taxon>
        <taxon>Gunneridae</taxon>
        <taxon>Pentapetalae</taxon>
        <taxon>rosids</taxon>
        <taxon>fabids</taxon>
        <taxon>Fabales</taxon>
        <taxon>Fabaceae</taxon>
        <taxon>Papilionoideae</taxon>
        <taxon>50 kb inversion clade</taxon>
        <taxon>NPAAA clade</taxon>
        <taxon>indigoferoid/millettioid clade</taxon>
        <taxon>Phaseoleae</taxon>
        <taxon>Clitoria</taxon>
    </lineage>
</organism>
<evidence type="ECO:0000259" key="14">
    <source>
        <dbReference type="Pfam" id="PF08263"/>
    </source>
</evidence>
<keyword evidence="5 12" id="KW-0812">Transmembrane</keyword>
<keyword evidence="6 13" id="KW-0732">Signal</keyword>
<gene>
    <name evidence="16" type="ORF">RJT34_04279</name>
</gene>
<feature type="chain" id="PRO_5042855118" description="Leucine-rich repeat-containing N-terminal plant-type domain-containing protein" evidence="13">
    <location>
        <begin position="25"/>
        <end position="892"/>
    </location>
</feature>
<keyword evidence="11" id="KW-0325">Glycoprotein</keyword>
<evidence type="ECO:0008006" key="18">
    <source>
        <dbReference type="Google" id="ProtNLM"/>
    </source>
</evidence>
<keyword evidence="4" id="KW-0433">Leucine-rich repeat</keyword>
<name>A0AAN9KLB0_CLITE</name>
<evidence type="ECO:0000256" key="4">
    <source>
        <dbReference type="ARBA" id="ARBA00022614"/>
    </source>
</evidence>
<keyword evidence="3" id="KW-1003">Cell membrane</keyword>
<evidence type="ECO:0000256" key="1">
    <source>
        <dbReference type="ARBA" id="ARBA00004251"/>
    </source>
</evidence>
<protein>
    <recommendedName>
        <fullName evidence="18">Leucine-rich repeat-containing N-terminal plant-type domain-containing protein</fullName>
    </recommendedName>
</protein>
<keyword evidence="10" id="KW-0675">Receptor</keyword>
<dbReference type="InterPro" id="IPR046956">
    <property type="entry name" value="RLP23-like"/>
</dbReference>
<comment type="similarity">
    <text evidence="2">Belongs to the RLP family.</text>
</comment>
<evidence type="ECO:0000256" key="2">
    <source>
        <dbReference type="ARBA" id="ARBA00009592"/>
    </source>
</evidence>
<evidence type="ECO:0000256" key="13">
    <source>
        <dbReference type="SAM" id="SignalP"/>
    </source>
</evidence>
<keyword evidence="17" id="KW-1185">Reference proteome</keyword>
<sequence length="892" mass="100585">MFSSSLQMVTILLWSLSAITLSSGTSHNKMSVLCNQNDQHALSNFKQSIKDPSNRFFSWSVEEDCCNWSGVVCNNITGRITELHLPCTFTDFHDHENVASKCLGGEINFSHLFQLEFLSYLDLSWNDFVAIHFESIHAPTKNHSPSNFSNLLYLDLSENFNLHMDNLRWVSRFSSLKYLNLSSLQLYGETLWLQRLTMLPSLTELKLEGCQLNGINPSLGYVNFTSLSVLDISDNLFGSEIPKWLFNLSSKISYLDLSNSDFRGKIPATMLNFQHLKSLILSGNKLDGPIPEWMEQFRYLEQLDLSRNNLSGPILATIGNLSSLTFLDISSNRLNGDLPTSLGQLSKLETLWIGDNSLSGNLYEQNFIKLYSLKSLRLDSTSFAFDFGTNWVPPFQLDDISMRKCKVGPQFPLWLYTQRSLNYLDISSSGLSFKVHDKFYGFITQIEYLFLSNNSISGDISNTLITSTSIDLNSNNFTGRLPRLSSKVVFFNIANNNFSGPIYPTLCKNVTGKHKLAVLDVSHNLLSGEFPDCWTHWPSLLHVNLEGNNLYGQMSESLGTLTKLESLRLRHNFLSGAIPPSLKQCNLWYLDLSFNDFTGNVPSFVSRSKNMAFLLRSNKFSGSIPTQICEFSNLFALDLADNRLSGPIPHCLNNITAMVTNNVYDSSLFIEYYYSWDLAVFLVTSYLQDLPLFVKSQESNYWNLFSLVRIVDLSSNELSGCIPPELFGLITLQSLNLSHNRLAGKIPTGIGHMKFLESLDLSGNLLSGEIPQSISNLSFLNHLNLSHNNLHGRIPLGTQLQSFEASAYTGNPDLCGSPLPKNCTLEEKKHNGPMESKDNDFTNSFRTGIGIGFASAFWVVLGTLFIKKWRHVYFQILDNLYAIVMVKIDHFL</sequence>
<proteinExistence type="inferred from homology"/>
<dbReference type="PANTHER" id="PTHR48063:SF98">
    <property type="entry name" value="LRR RECEPTOR-LIKE SERINE_THREONINE-PROTEIN KINASE FLS2"/>
    <property type="match status" value="1"/>
</dbReference>
<dbReference type="SMART" id="SM00365">
    <property type="entry name" value="LRR_SD22"/>
    <property type="match status" value="7"/>
</dbReference>
<evidence type="ECO:0000313" key="16">
    <source>
        <dbReference type="EMBL" id="KAK7319557.1"/>
    </source>
</evidence>
<dbReference type="Pfam" id="PF00560">
    <property type="entry name" value="LRR_1"/>
    <property type="match status" value="7"/>
</dbReference>
<dbReference type="PANTHER" id="PTHR48063">
    <property type="entry name" value="LRR RECEPTOR-LIKE KINASE"/>
    <property type="match status" value="1"/>
</dbReference>
<dbReference type="PRINTS" id="PR00019">
    <property type="entry name" value="LEURICHRPT"/>
</dbReference>
<evidence type="ECO:0000256" key="10">
    <source>
        <dbReference type="ARBA" id="ARBA00023170"/>
    </source>
</evidence>
<dbReference type="FunFam" id="3.80.10.10:FF:000095">
    <property type="entry name" value="LRR receptor-like serine/threonine-protein kinase GSO1"/>
    <property type="match status" value="2"/>
</dbReference>
<comment type="subcellular location">
    <subcellularLocation>
        <location evidence="1">Cell membrane</location>
        <topology evidence="1">Single-pass type I membrane protein</topology>
    </subcellularLocation>
</comment>
<keyword evidence="8 12" id="KW-1133">Transmembrane helix</keyword>
<feature type="domain" description="Leucine-rich repeat-containing N-terminal plant-type" evidence="14">
    <location>
        <begin position="36"/>
        <end position="74"/>
    </location>
</feature>
<reference evidence="16 17" key="1">
    <citation type="submission" date="2024-01" db="EMBL/GenBank/DDBJ databases">
        <title>The genomes of 5 underutilized Papilionoideae crops provide insights into root nodulation and disease resistance.</title>
        <authorList>
            <person name="Yuan L."/>
        </authorList>
    </citation>
    <scope>NUCLEOTIDE SEQUENCE [LARGE SCALE GENOMIC DNA]</scope>
    <source>
        <strain evidence="16">LY-2023</strain>
        <tissue evidence="16">Leaf</tissue>
    </source>
</reference>
<evidence type="ECO:0000256" key="7">
    <source>
        <dbReference type="ARBA" id="ARBA00022737"/>
    </source>
</evidence>
<evidence type="ECO:0000313" key="17">
    <source>
        <dbReference type="Proteomes" id="UP001359559"/>
    </source>
</evidence>
<dbReference type="InterPro" id="IPR013210">
    <property type="entry name" value="LRR_N_plant-typ"/>
</dbReference>
<feature type="signal peptide" evidence="13">
    <location>
        <begin position="1"/>
        <end position="24"/>
    </location>
</feature>
<accession>A0AAN9KLB0</accession>
<evidence type="ECO:0000256" key="5">
    <source>
        <dbReference type="ARBA" id="ARBA00022692"/>
    </source>
</evidence>
<feature type="domain" description="Disease resistance R13L4/SHOC-2-like LRR" evidence="15">
    <location>
        <begin position="222"/>
        <end position="427"/>
    </location>
</feature>
<keyword evidence="9 12" id="KW-0472">Membrane</keyword>
<dbReference type="Proteomes" id="UP001359559">
    <property type="component" value="Unassembled WGS sequence"/>
</dbReference>
<dbReference type="InterPro" id="IPR003591">
    <property type="entry name" value="Leu-rich_rpt_typical-subtyp"/>
</dbReference>
<evidence type="ECO:0000259" key="15">
    <source>
        <dbReference type="Pfam" id="PF23598"/>
    </source>
</evidence>
<evidence type="ECO:0000256" key="8">
    <source>
        <dbReference type="ARBA" id="ARBA00022989"/>
    </source>
</evidence>
<dbReference type="AlphaFoldDB" id="A0AAN9KLB0"/>
<dbReference type="InterPro" id="IPR001611">
    <property type="entry name" value="Leu-rich_rpt"/>
</dbReference>
<dbReference type="SUPFAM" id="SSF52058">
    <property type="entry name" value="L domain-like"/>
    <property type="match status" value="2"/>
</dbReference>
<dbReference type="InterPro" id="IPR055414">
    <property type="entry name" value="LRR_R13L4/SHOC2-like"/>
</dbReference>
<dbReference type="Pfam" id="PF08263">
    <property type="entry name" value="LRRNT_2"/>
    <property type="match status" value="1"/>
</dbReference>
<feature type="transmembrane region" description="Helical" evidence="12">
    <location>
        <begin position="845"/>
        <end position="866"/>
    </location>
</feature>
<evidence type="ECO:0000256" key="6">
    <source>
        <dbReference type="ARBA" id="ARBA00022729"/>
    </source>
</evidence>
<dbReference type="GO" id="GO:0005886">
    <property type="term" value="C:plasma membrane"/>
    <property type="evidence" value="ECO:0007669"/>
    <property type="project" value="UniProtKB-SubCell"/>
</dbReference>
<dbReference type="Pfam" id="PF23598">
    <property type="entry name" value="LRR_14"/>
    <property type="match status" value="1"/>
</dbReference>
<dbReference type="InterPro" id="IPR032675">
    <property type="entry name" value="LRR_dom_sf"/>
</dbReference>
<keyword evidence="7" id="KW-0677">Repeat</keyword>
<dbReference type="SMART" id="SM00369">
    <property type="entry name" value="LRR_TYP"/>
    <property type="match status" value="7"/>
</dbReference>
<dbReference type="EMBL" id="JAYKXN010000001">
    <property type="protein sequence ID" value="KAK7319557.1"/>
    <property type="molecule type" value="Genomic_DNA"/>
</dbReference>
<evidence type="ECO:0000256" key="12">
    <source>
        <dbReference type="SAM" id="Phobius"/>
    </source>
</evidence>
<comment type="caution">
    <text evidence="16">The sequence shown here is derived from an EMBL/GenBank/DDBJ whole genome shotgun (WGS) entry which is preliminary data.</text>
</comment>
<evidence type="ECO:0000256" key="3">
    <source>
        <dbReference type="ARBA" id="ARBA00022475"/>
    </source>
</evidence>
<evidence type="ECO:0000256" key="9">
    <source>
        <dbReference type="ARBA" id="ARBA00023136"/>
    </source>
</evidence>